<dbReference type="Gene3D" id="3.60.15.10">
    <property type="entry name" value="Ribonuclease Z/Hydroxyacylglutathione hydrolase-like"/>
    <property type="match status" value="1"/>
</dbReference>
<feature type="domain" description="Rhodanese" evidence="2">
    <location>
        <begin position="280"/>
        <end position="310"/>
    </location>
</feature>
<feature type="domain" description="Rhodanese" evidence="2">
    <location>
        <begin position="385"/>
        <end position="473"/>
    </location>
</feature>
<dbReference type="InterPro" id="IPR036866">
    <property type="entry name" value="RibonucZ/Hydroxyglut_hydro"/>
</dbReference>
<protein>
    <submittedName>
        <fullName evidence="3">Hydroxyacylglutathione hydrolase</fullName>
        <ecNumber evidence="3">3.1.2.6</ecNumber>
    </submittedName>
</protein>
<dbReference type="InterPro" id="IPR051682">
    <property type="entry name" value="Mito_Persulfide_Diox"/>
</dbReference>
<dbReference type="PROSITE" id="PS50206">
    <property type="entry name" value="RHODANESE_3"/>
    <property type="match status" value="2"/>
</dbReference>
<dbReference type="EMBL" id="JALBUF010000001">
    <property type="protein sequence ID" value="MCI0182083.1"/>
    <property type="molecule type" value="Genomic_DNA"/>
</dbReference>
<comment type="caution">
    <text evidence="3">The sequence shown here is derived from an EMBL/GenBank/DDBJ whole genome shotgun (WGS) entry which is preliminary data.</text>
</comment>
<keyword evidence="4" id="KW-1185">Reference proteome</keyword>
<evidence type="ECO:0000313" key="3">
    <source>
        <dbReference type="EMBL" id="MCI0182083.1"/>
    </source>
</evidence>
<dbReference type="SUPFAM" id="SSF56281">
    <property type="entry name" value="Metallo-hydrolase/oxidoreductase"/>
    <property type="match status" value="1"/>
</dbReference>
<evidence type="ECO:0000259" key="2">
    <source>
        <dbReference type="PROSITE" id="PS50206"/>
    </source>
</evidence>
<dbReference type="GO" id="GO:0046872">
    <property type="term" value="F:metal ion binding"/>
    <property type="evidence" value="ECO:0007669"/>
    <property type="project" value="UniProtKB-KW"/>
</dbReference>
<dbReference type="Pfam" id="PF00753">
    <property type="entry name" value="Lactamase_B"/>
    <property type="match status" value="1"/>
</dbReference>
<dbReference type="PANTHER" id="PTHR43084">
    <property type="entry name" value="PERSULFIDE DIOXYGENASE ETHE1"/>
    <property type="match status" value="1"/>
</dbReference>
<dbReference type="InterPro" id="IPR036873">
    <property type="entry name" value="Rhodanese-like_dom_sf"/>
</dbReference>
<dbReference type="CDD" id="cd00158">
    <property type="entry name" value="RHOD"/>
    <property type="match status" value="1"/>
</dbReference>
<dbReference type="InterPro" id="IPR001763">
    <property type="entry name" value="Rhodanese-like_dom"/>
</dbReference>
<dbReference type="FunFam" id="3.40.250.10:FF:000049">
    <property type="entry name" value="Phage shock protein E"/>
    <property type="match status" value="1"/>
</dbReference>
<dbReference type="Proteomes" id="UP001139263">
    <property type="component" value="Unassembled WGS sequence"/>
</dbReference>
<dbReference type="Gene3D" id="3.40.250.10">
    <property type="entry name" value="Rhodanese-like domain"/>
    <property type="match status" value="2"/>
</dbReference>
<dbReference type="InterPro" id="IPR044528">
    <property type="entry name" value="POD-like_MBL-fold"/>
</dbReference>
<proteinExistence type="predicted"/>
<dbReference type="EC" id="3.1.2.6" evidence="3"/>
<organism evidence="3 4">
    <name type="scientific">Sulfoacidibacillus ferrooxidans</name>
    <dbReference type="NCBI Taxonomy" id="2005001"/>
    <lineage>
        <taxon>Bacteria</taxon>
        <taxon>Bacillati</taxon>
        <taxon>Bacillota</taxon>
        <taxon>Bacilli</taxon>
        <taxon>Bacillales</taxon>
        <taxon>Alicyclobacillaceae</taxon>
        <taxon>Sulfoacidibacillus</taxon>
    </lineage>
</organism>
<dbReference type="SMART" id="SM00849">
    <property type="entry name" value="Lactamase_B"/>
    <property type="match status" value="1"/>
</dbReference>
<dbReference type="AlphaFoldDB" id="A0A9X1V8R0"/>
<dbReference type="GO" id="GO:0006749">
    <property type="term" value="P:glutathione metabolic process"/>
    <property type="evidence" value="ECO:0007669"/>
    <property type="project" value="InterPro"/>
</dbReference>
<dbReference type="PANTHER" id="PTHR43084:SF1">
    <property type="entry name" value="PERSULFIDE DIOXYGENASE ETHE1, MITOCHONDRIAL"/>
    <property type="match status" value="1"/>
</dbReference>
<dbReference type="InterPro" id="IPR001279">
    <property type="entry name" value="Metallo-B-lactamas"/>
</dbReference>
<dbReference type="GO" id="GO:0070813">
    <property type="term" value="P:hydrogen sulfide metabolic process"/>
    <property type="evidence" value="ECO:0007669"/>
    <property type="project" value="TreeGrafter"/>
</dbReference>
<evidence type="ECO:0000313" key="4">
    <source>
        <dbReference type="Proteomes" id="UP001139263"/>
    </source>
</evidence>
<sequence>MLLRYFFDEKLAQASYLVGCQACGVAIVIDPARDVTPYLEAAKKEGLQIIAATETHLHADFTSGARELGVEHGATLYLSAEGDPEWRHQYINEVKHVLIKDGDRFSIGNIFFQVMHTPGHTPESVSFLLEDHGGDHSRGAMGIFSGDFVFVGDVGRPDLLEKAVGVAGSSEVGAKQMFQSLKRFKELPDYLQLWPAHGAGSACGKALGAIPSSTVGYEKQFNWALAHTNEDEFVAALLAGQPEPPAYFAMMKKFNKEGPALLRDAVETKEMPASELMDLIASGALVVDTRLAAEFRKGHVPGTINIPHNKAFVNWAGWLVDYSKPVYLLAASDSVEKVVHDLHSIGIDNVPGFFNLSAIAEVEKSGVTLNKYEETTPTEIVEHVLAGNVHVIDVRNAAEWGEGHIPGAKHIMLGKLSGRLNEIPRDEEIILQCQSGARSAIATSILSANGFTKIRNLAGGFTQWHKDGLAVEK</sequence>
<dbReference type="FunFam" id="3.60.15.10:FF:000030">
    <property type="entry name" value="Metallo-beta-lactamase family protein"/>
    <property type="match status" value="1"/>
</dbReference>
<dbReference type="GO" id="GO:0004416">
    <property type="term" value="F:hydroxyacylglutathione hydrolase activity"/>
    <property type="evidence" value="ECO:0007669"/>
    <property type="project" value="UniProtKB-EC"/>
</dbReference>
<dbReference type="SUPFAM" id="SSF52821">
    <property type="entry name" value="Rhodanese/Cell cycle control phosphatase"/>
    <property type="match status" value="2"/>
</dbReference>
<name>A0A9X1V8R0_9BACL</name>
<keyword evidence="3" id="KW-0378">Hydrolase</keyword>
<dbReference type="CDD" id="cd07724">
    <property type="entry name" value="POD-like_MBL-fold"/>
    <property type="match status" value="1"/>
</dbReference>
<evidence type="ECO:0000256" key="1">
    <source>
        <dbReference type="ARBA" id="ARBA00022723"/>
    </source>
</evidence>
<reference evidence="3" key="1">
    <citation type="submission" date="2022-03" db="EMBL/GenBank/DDBJ databases">
        <title>Draft Genome Sequence of Firmicute Strain S0AB, a Heterotrophic Iron/Sulfur-Oxidizing Extreme Acidophile.</title>
        <authorList>
            <person name="Vergara E."/>
            <person name="Pakostova E."/>
            <person name="Johnson D.B."/>
            <person name="Holmes D.S."/>
        </authorList>
    </citation>
    <scope>NUCLEOTIDE SEQUENCE</scope>
    <source>
        <strain evidence="3">S0AB</strain>
    </source>
</reference>
<keyword evidence="1" id="KW-0479">Metal-binding</keyword>
<dbReference type="SMART" id="SM00450">
    <property type="entry name" value="RHOD"/>
    <property type="match status" value="2"/>
</dbReference>
<gene>
    <name evidence="3" type="primary">gloB_1</name>
    <name evidence="3" type="ORF">MM817_00334</name>
</gene>
<dbReference type="Pfam" id="PF00581">
    <property type="entry name" value="Rhodanese"/>
    <property type="match status" value="2"/>
</dbReference>
<accession>A0A9X1V8R0</accession>
<dbReference type="GO" id="GO:0050313">
    <property type="term" value="F:sulfur dioxygenase activity"/>
    <property type="evidence" value="ECO:0007669"/>
    <property type="project" value="InterPro"/>
</dbReference>
<dbReference type="RefSeq" id="WP_241711701.1">
    <property type="nucleotide sequence ID" value="NZ_JALBUF010000001.1"/>
</dbReference>